<organism evidence="2 3">
    <name type="scientific">Blautia hansenii</name>
    <name type="common">Ruminococcus hansenii</name>
    <dbReference type="NCBI Taxonomy" id="1322"/>
    <lineage>
        <taxon>Bacteria</taxon>
        <taxon>Bacillati</taxon>
        <taxon>Bacillota</taxon>
        <taxon>Clostridia</taxon>
        <taxon>Lachnospirales</taxon>
        <taxon>Lachnospiraceae</taxon>
        <taxon>Blautia</taxon>
    </lineage>
</organism>
<reference evidence="2 3" key="1">
    <citation type="journal article" date="2020" name="Cell Host Microbe">
        <title>Functional and Genomic Variation between Human-Derived Isolates of Lachnospiraceae Reveals Inter- and Intra-Species Diversity.</title>
        <authorList>
            <person name="Sorbara M.T."/>
            <person name="Littmann E.R."/>
            <person name="Fontana E."/>
            <person name="Moody T.U."/>
            <person name="Kohout C.E."/>
            <person name="Gjonbalaj M."/>
            <person name="Eaton V."/>
            <person name="Seok R."/>
            <person name="Leiner I.M."/>
            <person name="Pamer E.G."/>
        </authorList>
    </citation>
    <scope>NUCLEOTIDE SEQUENCE [LARGE SCALE GENOMIC DNA]</scope>
    <source>
        <strain evidence="2 3">MSK.15.26</strain>
    </source>
</reference>
<gene>
    <name evidence="2" type="ORF">G5A70_08370</name>
</gene>
<feature type="transmembrane region" description="Helical" evidence="1">
    <location>
        <begin position="6"/>
        <end position="25"/>
    </location>
</feature>
<keyword evidence="1" id="KW-0812">Transmembrane</keyword>
<feature type="transmembrane region" description="Helical" evidence="1">
    <location>
        <begin position="32"/>
        <end position="54"/>
    </location>
</feature>
<name>A0ABX2IAS0_BLAHA</name>
<protein>
    <submittedName>
        <fullName evidence="2">Uncharacterized protein</fullName>
    </submittedName>
</protein>
<sequence length="292" mass="33350">MKKYFFFLFMAVLLLFDGFVLIHFYQTTAAPCSYYICFWAALAITLLFVLYWIFLRNRLKSAVKHYIPFVCSLAVLLLSGLSLYSGIRDFAAKSNPRQTTLTQIQFFKNKHTLFGISLGYTYSMEGIDLNEKTVQVAVTEKEFDTYSYFQPEGSLDTDSREISYKYSEDSKFIVQYLPVSKKAVSVLETTPSPLAYQSNDSDELHAEITSILDSCTIEAKVTSNGSYDGFHMKKGDTVTIKSDMTILYPYNVQEFYEFKEGDSIYCNVESMEDGDTPVVHTSVLNLETDNKK</sequence>
<keyword evidence="1" id="KW-1133">Transmembrane helix</keyword>
<dbReference type="Proteomes" id="UP000822142">
    <property type="component" value="Unassembled WGS sequence"/>
</dbReference>
<evidence type="ECO:0000313" key="3">
    <source>
        <dbReference type="Proteomes" id="UP000822142"/>
    </source>
</evidence>
<feature type="transmembrane region" description="Helical" evidence="1">
    <location>
        <begin position="66"/>
        <end position="87"/>
    </location>
</feature>
<evidence type="ECO:0000256" key="1">
    <source>
        <dbReference type="SAM" id="Phobius"/>
    </source>
</evidence>
<keyword evidence="1" id="KW-0472">Membrane</keyword>
<evidence type="ECO:0000313" key="2">
    <source>
        <dbReference type="EMBL" id="NSJ86183.1"/>
    </source>
</evidence>
<dbReference type="RefSeq" id="WP_173749212.1">
    <property type="nucleotide sequence ID" value="NZ_JAAITA010000009.1"/>
</dbReference>
<comment type="caution">
    <text evidence="2">The sequence shown here is derived from an EMBL/GenBank/DDBJ whole genome shotgun (WGS) entry which is preliminary data.</text>
</comment>
<accession>A0ABX2IAS0</accession>
<proteinExistence type="predicted"/>
<keyword evidence="3" id="KW-1185">Reference proteome</keyword>
<dbReference type="EMBL" id="JAAITA010000009">
    <property type="protein sequence ID" value="NSJ86183.1"/>
    <property type="molecule type" value="Genomic_DNA"/>
</dbReference>